<keyword evidence="3" id="KW-1185">Reference proteome</keyword>
<proteinExistence type="predicted"/>
<dbReference type="EMBL" id="JAPDIA010000001">
    <property type="protein sequence ID" value="MDG0808374.1"/>
    <property type="molecule type" value="Genomic_DNA"/>
</dbReference>
<name>A0A9X4KT92_9BACL</name>
<dbReference type="SUPFAM" id="SSF55785">
    <property type="entry name" value="PYP-like sensor domain (PAS domain)"/>
    <property type="match status" value="1"/>
</dbReference>
<dbReference type="Proteomes" id="UP001153404">
    <property type="component" value="Unassembled WGS sequence"/>
</dbReference>
<dbReference type="RefSeq" id="WP_277529220.1">
    <property type="nucleotide sequence ID" value="NZ_JAPDIA010000001.1"/>
</dbReference>
<dbReference type="CDD" id="cd00130">
    <property type="entry name" value="PAS"/>
    <property type="match status" value="1"/>
</dbReference>
<organism evidence="2 3">
    <name type="scientific">Cohnella rhizosphaerae</name>
    <dbReference type="NCBI Taxonomy" id="1457232"/>
    <lineage>
        <taxon>Bacteria</taxon>
        <taxon>Bacillati</taxon>
        <taxon>Bacillota</taxon>
        <taxon>Bacilli</taxon>
        <taxon>Bacillales</taxon>
        <taxon>Paenibacillaceae</taxon>
        <taxon>Cohnella</taxon>
    </lineage>
</organism>
<evidence type="ECO:0000313" key="2">
    <source>
        <dbReference type="EMBL" id="MDG0808374.1"/>
    </source>
</evidence>
<dbReference type="InterPro" id="IPR000014">
    <property type="entry name" value="PAS"/>
</dbReference>
<reference evidence="2" key="1">
    <citation type="submission" date="2022-10" db="EMBL/GenBank/DDBJ databases">
        <title>Comparative genomic analysis of Cohnella hashimotonis sp. nov., isolated from the International Space Station.</title>
        <authorList>
            <person name="Simpson A."/>
            <person name="Venkateswaran K."/>
        </authorList>
    </citation>
    <scope>NUCLEOTIDE SEQUENCE</scope>
    <source>
        <strain evidence="2">DSM 28161</strain>
    </source>
</reference>
<evidence type="ECO:0000259" key="1">
    <source>
        <dbReference type="Pfam" id="PF00989"/>
    </source>
</evidence>
<comment type="caution">
    <text evidence="2">The sequence shown here is derived from an EMBL/GenBank/DDBJ whole genome shotgun (WGS) entry which is preliminary data.</text>
</comment>
<dbReference type="Gene3D" id="3.30.450.20">
    <property type="entry name" value="PAS domain"/>
    <property type="match status" value="1"/>
</dbReference>
<dbReference type="AlphaFoldDB" id="A0A9X4KT92"/>
<dbReference type="InterPro" id="IPR035965">
    <property type="entry name" value="PAS-like_dom_sf"/>
</dbReference>
<gene>
    <name evidence="2" type="ORF">OMP40_02325</name>
</gene>
<dbReference type="InterPro" id="IPR013767">
    <property type="entry name" value="PAS_fold"/>
</dbReference>
<evidence type="ECO:0000313" key="3">
    <source>
        <dbReference type="Proteomes" id="UP001153404"/>
    </source>
</evidence>
<accession>A0A9X4KT92</accession>
<sequence>MEYSAVAFVTLTEGRIVFANLEAARLLHASEASDLIGRELADWIDPSSEAELAHMLGRIGAAATQLRSCRLRMKAASDAPVELEMTLAHVFYGGKPSIMAIAREASGGCRRGKSVHGSDAGVVPVHSYGQLDRASEPTLL</sequence>
<feature type="domain" description="PAS fold" evidence="1">
    <location>
        <begin position="8"/>
        <end position="101"/>
    </location>
</feature>
<dbReference type="Pfam" id="PF00989">
    <property type="entry name" value="PAS"/>
    <property type="match status" value="1"/>
</dbReference>
<protein>
    <submittedName>
        <fullName evidence="2">PAS domain-containing protein</fullName>
    </submittedName>
</protein>